<dbReference type="PANTHER" id="PTHR28122:SF1">
    <property type="entry name" value="E3 UBIQUITIN-PROTEIN LIGASE SUBSTRATE RECEPTOR MMS22"/>
    <property type="match status" value="1"/>
</dbReference>
<dbReference type="EMBL" id="VCHE01000064">
    <property type="protein sequence ID" value="KAB2573149.1"/>
    <property type="molecule type" value="Genomic_DNA"/>
</dbReference>
<dbReference type="PANTHER" id="PTHR28122">
    <property type="entry name" value="E3 UBIQUITIN-PROTEIN LIGASE SUBSTRATE RECEPTOR MMS22"/>
    <property type="match status" value="1"/>
</dbReference>
<gene>
    <name evidence="2" type="ORF">DBV05_g8200</name>
</gene>
<comment type="caution">
    <text evidence="2">The sequence shown here is derived from an EMBL/GenBank/DDBJ whole genome shotgun (WGS) entry which is preliminary data.</text>
</comment>
<dbReference type="GO" id="GO:0000724">
    <property type="term" value="P:double-strand break repair via homologous recombination"/>
    <property type="evidence" value="ECO:0007669"/>
    <property type="project" value="TreeGrafter"/>
</dbReference>
<reference evidence="2 3" key="1">
    <citation type="journal article" date="2019" name="Sci. Rep.">
        <title>A multi-omics analysis of the grapevine pathogen Lasiodiplodia theobromae reveals that temperature affects the expression of virulence- and pathogenicity-related genes.</title>
        <authorList>
            <person name="Felix C."/>
            <person name="Meneses R."/>
            <person name="Goncalves M.F.M."/>
            <person name="Tilleman L."/>
            <person name="Duarte A.S."/>
            <person name="Jorrin-Novo J.V."/>
            <person name="Van de Peer Y."/>
            <person name="Deforce D."/>
            <person name="Van Nieuwerburgh F."/>
            <person name="Esteves A.C."/>
            <person name="Alves A."/>
        </authorList>
    </citation>
    <scope>NUCLEOTIDE SEQUENCE [LARGE SCALE GENOMIC DNA]</scope>
    <source>
        <strain evidence="2 3">LA-SOL3</strain>
    </source>
</reference>
<feature type="region of interest" description="Disordered" evidence="1">
    <location>
        <begin position="52"/>
        <end position="76"/>
    </location>
</feature>
<keyword evidence="3" id="KW-1185">Reference proteome</keyword>
<evidence type="ECO:0000313" key="2">
    <source>
        <dbReference type="EMBL" id="KAB2573149.1"/>
    </source>
</evidence>
<proteinExistence type="predicted"/>
<feature type="compositionally biased region" description="Acidic residues" evidence="1">
    <location>
        <begin position="12"/>
        <end position="23"/>
    </location>
</feature>
<dbReference type="Proteomes" id="UP000325902">
    <property type="component" value="Unassembled WGS sequence"/>
</dbReference>
<dbReference type="GO" id="GO:0031297">
    <property type="term" value="P:replication fork processing"/>
    <property type="evidence" value="ECO:0007669"/>
    <property type="project" value="InterPro"/>
</dbReference>
<organism evidence="2 3">
    <name type="scientific">Lasiodiplodia theobromae</name>
    <dbReference type="NCBI Taxonomy" id="45133"/>
    <lineage>
        <taxon>Eukaryota</taxon>
        <taxon>Fungi</taxon>
        <taxon>Dikarya</taxon>
        <taxon>Ascomycota</taxon>
        <taxon>Pezizomycotina</taxon>
        <taxon>Dothideomycetes</taxon>
        <taxon>Dothideomycetes incertae sedis</taxon>
        <taxon>Botryosphaeriales</taxon>
        <taxon>Botryosphaeriaceae</taxon>
        <taxon>Lasiodiplodia</taxon>
    </lineage>
</organism>
<feature type="region of interest" description="Disordered" evidence="1">
    <location>
        <begin position="291"/>
        <end position="362"/>
    </location>
</feature>
<evidence type="ECO:0000256" key="1">
    <source>
        <dbReference type="SAM" id="MobiDB-lite"/>
    </source>
</evidence>
<name>A0A5N5D5X3_9PEZI</name>
<feature type="compositionally biased region" description="Basic residues" evidence="1">
    <location>
        <begin position="292"/>
        <end position="302"/>
    </location>
</feature>
<feature type="region of interest" description="Disordered" evidence="1">
    <location>
        <begin position="186"/>
        <end position="226"/>
    </location>
</feature>
<dbReference type="GO" id="GO:0035361">
    <property type="term" value="C:Cul8-RING ubiquitin ligase complex"/>
    <property type="evidence" value="ECO:0007669"/>
    <property type="project" value="TreeGrafter"/>
</dbReference>
<dbReference type="InterPro" id="IPR019021">
    <property type="entry name" value="Mms22"/>
</dbReference>
<evidence type="ECO:0000313" key="3">
    <source>
        <dbReference type="Proteomes" id="UP000325902"/>
    </source>
</evidence>
<feature type="region of interest" description="Disordered" evidence="1">
    <location>
        <begin position="1"/>
        <end position="39"/>
    </location>
</feature>
<feature type="compositionally biased region" description="Polar residues" evidence="1">
    <location>
        <begin position="321"/>
        <end position="336"/>
    </location>
</feature>
<protein>
    <submittedName>
        <fullName evidence="2">Uncharacterized protein</fullName>
    </submittedName>
</protein>
<dbReference type="OrthoDB" id="2386201at2759"/>
<dbReference type="AlphaFoldDB" id="A0A5N5D5X3"/>
<dbReference type="GO" id="GO:0005634">
    <property type="term" value="C:nucleus"/>
    <property type="evidence" value="ECO:0007669"/>
    <property type="project" value="InterPro"/>
</dbReference>
<accession>A0A5N5D5X3</accession>
<sequence>MSQWRIKGYVLDSDEDEDLDLDDSSTPKPPEAETVPVGGTEVTTYPQVGQFEAPNGAGEIPLGSQDELALDSSQNGLLEEPRLRLDTKANGLSPQCGPHAYPSSHTVNTRLPVSSVEARITGHPSSDVATESSTNALSGRFLATQLFSDDQLTSTPGVVPQILPQRPVTPVRQDDDVDELQQDNISAFSSPLSDARSDIEPPDYLTSSPPLAASRREVPGQTSNGLQQSVRVMIPPRATINLDETTAEEIQMRRALRKRNPIQVHPYLLEAEKYKQNLKSRGLKPVNVAPEHHRHHGQKHGMGHGESQELDSQDRDFVVDHTQSSSVRHSSPVQLPSSPPNLERATSVPVQPSLGADPNDMGMNVDDEDFEFPDLSVLLRKKPDGSVQQGFKRRKTLHTFSKKGSLNRILRGIAGSSVRLLSRLSPLTPPMRKMRYTRIKIKA</sequence>